<organism evidence="3 5">
    <name type="scientific">Acutalibacter muris</name>
    <dbReference type="NCBI Taxonomy" id="1796620"/>
    <lineage>
        <taxon>Bacteria</taxon>
        <taxon>Bacillati</taxon>
        <taxon>Bacillota</taxon>
        <taxon>Clostridia</taxon>
        <taxon>Eubacteriales</taxon>
        <taxon>Acutalibacteraceae</taxon>
        <taxon>Acutalibacter</taxon>
    </lineage>
</organism>
<evidence type="ECO:0000313" key="3">
    <source>
        <dbReference type="EMBL" id="QQR31353.1"/>
    </source>
</evidence>
<dbReference type="EMBL" id="CP065321">
    <property type="protein sequence ID" value="QQR31353.1"/>
    <property type="molecule type" value="Genomic_DNA"/>
</dbReference>
<reference evidence="4" key="2">
    <citation type="submission" date="2017-05" db="EMBL/GenBank/DDBJ databases">
        <title>Improved OligoMM genomes.</title>
        <authorList>
            <person name="Garzetti D."/>
        </authorList>
    </citation>
    <scope>NUCLEOTIDE SEQUENCE [LARGE SCALE GENOMIC DNA]</scope>
    <source>
        <strain evidence="4">KB18</strain>
    </source>
</reference>
<keyword evidence="1" id="KW-0812">Transmembrane</keyword>
<evidence type="ECO:0000313" key="4">
    <source>
        <dbReference type="Proteomes" id="UP000196710"/>
    </source>
</evidence>
<dbReference type="EMBL" id="CP021422">
    <property type="protein sequence ID" value="ASB42083.1"/>
    <property type="molecule type" value="Genomic_DNA"/>
</dbReference>
<dbReference type="RefSeq" id="WP_066538671.1">
    <property type="nucleotide sequence ID" value="NZ_CAPVCI010000007.1"/>
</dbReference>
<dbReference type="Proteomes" id="UP000596035">
    <property type="component" value="Chromosome"/>
</dbReference>
<proteinExistence type="predicted"/>
<dbReference type="KEGG" id="amur:ADH66_16305"/>
<keyword evidence="4" id="KW-1185">Reference proteome</keyword>
<accession>A0A1Z2XUH1</accession>
<gene>
    <name evidence="2" type="ORF">ADH66_16305</name>
    <name evidence="3" type="ORF">I5Q82_06695</name>
</gene>
<reference evidence="2" key="1">
    <citation type="journal article" date="2017" name="Genome Announc.">
        <title>High-Quality Whole-Genome Sequences of the Oligo-Mouse-Microbiota Bacterial Community.</title>
        <authorList>
            <person name="Garzetti D."/>
            <person name="Brugiroux S."/>
            <person name="Bunk B."/>
            <person name="Pukall R."/>
            <person name="McCoy K.D."/>
            <person name="Macpherson A.J."/>
            <person name="Stecher B."/>
        </authorList>
    </citation>
    <scope>NUCLEOTIDE SEQUENCE</scope>
    <source>
        <strain evidence="2">KB18</strain>
    </source>
</reference>
<feature type="transmembrane region" description="Helical" evidence="1">
    <location>
        <begin position="89"/>
        <end position="110"/>
    </location>
</feature>
<dbReference type="Proteomes" id="UP000196710">
    <property type="component" value="Chromosome"/>
</dbReference>
<keyword evidence="1" id="KW-0472">Membrane</keyword>
<keyword evidence="1" id="KW-1133">Transmembrane helix</keyword>
<evidence type="ECO:0000313" key="5">
    <source>
        <dbReference type="Proteomes" id="UP000596035"/>
    </source>
</evidence>
<dbReference type="InterPro" id="IPR010690">
    <property type="entry name" value="YqfD"/>
</dbReference>
<evidence type="ECO:0000256" key="1">
    <source>
        <dbReference type="SAM" id="Phobius"/>
    </source>
</evidence>
<protein>
    <submittedName>
        <fullName evidence="3">Sporulation protein YqfD</fullName>
    </submittedName>
</protein>
<sequence>MLTRIYHWLSGYVEFLVKGDGARLFTMAAKRGLLLWGFRREGGAAGARIRPGEYRRLRPLCRRCGAVCRVGKKRGLPFQLARLWARKGLIIGAVLGAALYWHMSGFVWGVSVSGTEKLPPNQVLDAARDSGVYVGARREYLRAGNPEGRIQTLLPGLSWVSVNTDGCFADVAVKEGVAKPEREQTGELSNIVAARAGRIVKLEAHEGRPEVEPGETVFEGQLLIAGLYQERLDPWAPPPPEPYERTGAARGSVTAETYREFTVQVGGTKTLERETGRGSELWLRAFGAEIPLGLFGKPQGPVRSWEEAWQWEVLGVKLPLGLRRQTTVYLEEQERPLSEEEQKAAALRKLREVQKAQLPQGSSVKKEELEFTFSDGLCILSAKCRCWEEIGVLEKILVE</sequence>
<name>A0A1Z2XUH1_9FIRM</name>
<dbReference type="AlphaFoldDB" id="A0A1Z2XUH1"/>
<reference evidence="3 5" key="3">
    <citation type="submission" date="2020-11" db="EMBL/GenBank/DDBJ databases">
        <title>Closed and high quality bacterial genomes of the OMM12 community.</title>
        <authorList>
            <person name="Marbouty M."/>
            <person name="Lamy-Besnier Q."/>
            <person name="Debarbieux L."/>
            <person name="Koszul R."/>
        </authorList>
    </citation>
    <scope>NUCLEOTIDE SEQUENCE [LARGE SCALE GENOMIC DNA]</scope>
    <source>
        <strain evidence="3 5">KB18</strain>
    </source>
</reference>
<dbReference type="Pfam" id="PF06898">
    <property type="entry name" value="YqfD"/>
    <property type="match status" value="1"/>
</dbReference>
<evidence type="ECO:0000313" key="2">
    <source>
        <dbReference type="EMBL" id="ASB42083.1"/>
    </source>
</evidence>